<feature type="domain" description="Ribose-phosphate pyrophosphokinase N-terminal" evidence="12">
    <location>
        <begin position="94"/>
        <end position="210"/>
    </location>
</feature>
<evidence type="ECO:0000256" key="10">
    <source>
        <dbReference type="ARBA" id="ARBA00049535"/>
    </source>
</evidence>
<dbReference type="Pfam" id="PF13793">
    <property type="entry name" value="Pribosyltran_N"/>
    <property type="match status" value="1"/>
</dbReference>
<dbReference type="GO" id="GO:0002189">
    <property type="term" value="C:ribose phosphate diphosphokinase complex"/>
    <property type="evidence" value="ECO:0007669"/>
    <property type="project" value="TreeGrafter"/>
</dbReference>
<dbReference type="InterPro" id="IPR029099">
    <property type="entry name" value="Pribosyltran_N"/>
</dbReference>
<dbReference type="NCBIfam" id="NF002758">
    <property type="entry name" value="PRK02812.1"/>
    <property type="match status" value="1"/>
</dbReference>
<evidence type="ECO:0000256" key="6">
    <source>
        <dbReference type="ARBA" id="ARBA00022741"/>
    </source>
</evidence>
<dbReference type="AlphaFoldDB" id="A0A8T2Z9K2"/>
<keyword evidence="6" id="KW-0547">Nucleotide-binding</keyword>
<evidence type="ECO:0000259" key="12">
    <source>
        <dbReference type="Pfam" id="PF13793"/>
    </source>
</evidence>
<dbReference type="Proteomes" id="UP000807159">
    <property type="component" value="Chromosome 3"/>
</dbReference>
<proteinExistence type="inferred from homology"/>
<organism evidence="13 14">
    <name type="scientific">Populus deltoides</name>
    <name type="common">Eastern poplar</name>
    <name type="synonym">Eastern cottonwood</name>
    <dbReference type="NCBI Taxonomy" id="3696"/>
    <lineage>
        <taxon>Eukaryota</taxon>
        <taxon>Viridiplantae</taxon>
        <taxon>Streptophyta</taxon>
        <taxon>Embryophyta</taxon>
        <taxon>Tracheophyta</taxon>
        <taxon>Spermatophyta</taxon>
        <taxon>Magnoliopsida</taxon>
        <taxon>eudicotyledons</taxon>
        <taxon>Gunneridae</taxon>
        <taxon>Pentapetalae</taxon>
        <taxon>rosids</taxon>
        <taxon>fabids</taxon>
        <taxon>Malpighiales</taxon>
        <taxon>Salicaceae</taxon>
        <taxon>Saliceae</taxon>
        <taxon>Populus</taxon>
    </lineage>
</organism>
<comment type="caution">
    <text evidence="13">The sequence shown here is derived from an EMBL/GenBank/DDBJ whole genome shotgun (WGS) entry which is preliminary data.</text>
</comment>
<dbReference type="EC" id="2.7.6.1" evidence="2"/>
<comment type="catalytic activity">
    <reaction evidence="10">
        <text>D-ribose 5-phosphate + ATP = 5-phospho-alpha-D-ribose 1-diphosphate + AMP + H(+)</text>
        <dbReference type="Rhea" id="RHEA:15609"/>
        <dbReference type="ChEBI" id="CHEBI:15378"/>
        <dbReference type="ChEBI" id="CHEBI:30616"/>
        <dbReference type="ChEBI" id="CHEBI:58017"/>
        <dbReference type="ChEBI" id="CHEBI:78346"/>
        <dbReference type="ChEBI" id="CHEBI:456215"/>
        <dbReference type="EC" id="2.7.6.1"/>
    </reaction>
</comment>
<keyword evidence="5" id="KW-0545">Nucleotide biosynthesis</keyword>
<dbReference type="GO" id="GO:0009156">
    <property type="term" value="P:ribonucleoside monophosphate biosynthetic process"/>
    <property type="evidence" value="ECO:0007669"/>
    <property type="project" value="InterPro"/>
</dbReference>
<evidence type="ECO:0000256" key="1">
    <source>
        <dbReference type="ARBA" id="ARBA00006478"/>
    </source>
</evidence>
<keyword evidence="4" id="KW-0479">Metal-binding</keyword>
<dbReference type="InterPro" id="IPR037515">
    <property type="entry name" value="Rib-P_diPkinase_bac"/>
</dbReference>
<dbReference type="InterPro" id="IPR000842">
    <property type="entry name" value="PRib_PP_synth_CS"/>
</dbReference>
<dbReference type="GO" id="GO:0006164">
    <property type="term" value="P:purine nucleotide biosynthetic process"/>
    <property type="evidence" value="ECO:0007669"/>
    <property type="project" value="TreeGrafter"/>
</dbReference>
<dbReference type="GO" id="GO:0005737">
    <property type="term" value="C:cytoplasm"/>
    <property type="evidence" value="ECO:0007669"/>
    <property type="project" value="TreeGrafter"/>
</dbReference>
<keyword evidence="7" id="KW-0418">Kinase</keyword>
<dbReference type="SUPFAM" id="SSF53271">
    <property type="entry name" value="PRTase-like"/>
    <property type="match status" value="1"/>
</dbReference>
<dbReference type="Pfam" id="PF14572">
    <property type="entry name" value="Pribosyl_synth"/>
    <property type="match status" value="1"/>
</dbReference>
<evidence type="ECO:0000256" key="3">
    <source>
        <dbReference type="ARBA" id="ARBA00022679"/>
    </source>
</evidence>
<dbReference type="CDD" id="cd06223">
    <property type="entry name" value="PRTases_typeI"/>
    <property type="match status" value="1"/>
</dbReference>
<evidence type="ECO:0000256" key="8">
    <source>
        <dbReference type="ARBA" id="ARBA00022840"/>
    </source>
</evidence>
<keyword evidence="9" id="KW-0460">Magnesium</keyword>
<protein>
    <recommendedName>
        <fullName evidence="2">ribose-phosphate diphosphokinase</fullName>
        <ecNumber evidence="2">2.7.6.1</ecNumber>
    </recommendedName>
</protein>
<name>A0A8T2Z9K2_POPDE</name>
<comment type="similarity">
    <text evidence="1">Belongs to the ribose-phosphate pyrophosphokinase family.</text>
</comment>
<keyword evidence="14" id="KW-1185">Reference proteome</keyword>
<dbReference type="NCBIfam" id="TIGR01251">
    <property type="entry name" value="ribP_PPkin"/>
    <property type="match status" value="1"/>
</dbReference>
<dbReference type="GO" id="GO:0000287">
    <property type="term" value="F:magnesium ion binding"/>
    <property type="evidence" value="ECO:0007669"/>
    <property type="project" value="InterPro"/>
</dbReference>
<evidence type="ECO:0000256" key="2">
    <source>
        <dbReference type="ARBA" id="ARBA00013247"/>
    </source>
</evidence>
<evidence type="ECO:0000256" key="11">
    <source>
        <dbReference type="SAM" id="MobiDB-lite"/>
    </source>
</evidence>
<dbReference type="InterPro" id="IPR000836">
    <property type="entry name" value="PRTase_dom"/>
</dbReference>
<evidence type="ECO:0000256" key="9">
    <source>
        <dbReference type="ARBA" id="ARBA00022842"/>
    </source>
</evidence>
<dbReference type="GO" id="GO:0006015">
    <property type="term" value="P:5-phosphoribose 1-diphosphate biosynthetic process"/>
    <property type="evidence" value="ECO:0007669"/>
    <property type="project" value="TreeGrafter"/>
</dbReference>
<dbReference type="GO" id="GO:0016301">
    <property type="term" value="F:kinase activity"/>
    <property type="evidence" value="ECO:0007669"/>
    <property type="project" value="UniProtKB-KW"/>
</dbReference>
<dbReference type="HAMAP" id="MF_00583_B">
    <property type="entry name" value="RibP_PPkinase_B"/>
    <property type="match status" value="1"/>
</dbReference>
<dbReference type="PROSITE" id="PS00114">
    <property type="entry name" value="PRPP_SYNTHASE"/>
    <property type="match status" value="1"/>
</dbReference>
<dbReference type="NCBIfam" id="NF002320">
    <property type="entry name" value="PRK01259.1"/>
    <property type="match status" value="1"/>
</dbReference>
<evidence type="ECO:0000256" key="5">
    <source>
        <dbReference type="ARBA" id="ARBA00022727"/>
    </source>
</evidence>
<dbReference type="InterPro" id="IPR029057">
    <property type="entry name" value="PRTase-like"/>
</dbReference>
<reference evidence="13" key="1">
    <citation type="journal article" date="2021" name="J. Hered.">
        <title>Genome Assembly of Salicaceae Populus deltoides (Eastern Cottonwood) I-69 Based on Nanopore Sequencing and Hi-C Technologies.</title>
        <authorList>
            <person name="Bai S."/>
            <person name="Wu H."/>
            <person name="Zhang J."/>
            <person name="Pan Z."/>
            <person name="Zhao W."/>
            <person name="Li Z."/>
            <person name="Tong C."/>
        </authorList>
    </citation>
    <scope>NUCLEOTIDE SEQUENCE</scope>
    <source>
        <tissue evidence="13">Leaf</tissue>
    </source>
</reference>
<dbReference type="GO" id="GO:0004749">
    <property type="term" value="F:ribose phosphate diphosphokinase activity"/>
    <property type="evidence" value="ECO:0007669"/>
    <property type="project" value="UniProtKB-EC"/>
</dbReference>
<dbReference type="GO" id="GO:0005524">
    <property type="term" value="F:ATP binding"/>
    <property type="evidence" value="ECO:0007669"/>
    <property type="project" value="UniProtKB-KW"/>
</dbReference>
<dbReference type="Gene3D" id="3.40.50.2020">
    <property type="match status" value="2"/>
</dbReference>
<keyword evidence="8" id="KW-0067">ATP-binding</keyword>
<feature type="region of interest" description="Disordered" evidence="11">
    <location>
        <begin position="1"/>
        <end position="20"/>
    </location>
</feature>
<evidence type="ECO:0000313" key="14">
    <source>
        <dbReference type="Proteomes" id="UP000807159"/>
    </source>
</evidence>
<dbReference type="InterPro" id="IPR005946">
    <property type="entry name" value="Rib-P_diPkinase"/>
</dbReference>
<keyword evidence="3" id="KW-0808">Transferase</keyword>
<dbReference type="FunFam" id="3.40.50.2020:FF:000007">
    <property type="entry name" value="Ribose-phosphate pyrophosphokinase"/>
    <property type="match status" value="1"/>
</dbReference>
<evidence type="ECO:0000256" key="4">
    <source>
        <dbReference type="ARBA" id="ARBA00022723"/>
    </source>
</evidence>
<dbReference type="SMART" id="SM01400">
    <property type="entry name" value="Pribosyltran_N"/>
    <property type="match status" value="1"/>
</dbReference>
<evidence type="ECO:0000256" key="7">
    <source>
        <dbReference type="ARBA" id="ARBA00022777"/>
    </source>
</evidence>
<gene>
    <name evidence="13" type="ORF">H0E87_006982</name>
</gene>
<sequence length="404" mass="43905">MASSLGMQSSPSRTASFLKPSSSLSRCCSRQTSLSFNGARTRISSTNTIKCDISEPLNFGNGKPTIPVLNDQTLPKFLESARVDKTVNRNDTRLKLFSGTANPALSQEIAWYMGLELGKINIKRFADGEIYVQLQESVRGCDVFLLQPTCPQANENLMELLIMIDACRRASAKNITAVIPYFGYARADRKTQGRESIAAKLVANLITEAGANRILACDLHSGQSMGYFDIPVDHVYGQPVILDYLASKTICFSDLVVVSPDVGGVARARAFAKKLSDAPLAIVDKRRHGHNVAEVMNLIGDVKGKVAVMVDDMIDTAGTIAKGAALLHEEGAREVYACCTHAVFSPPAIERLSSGLFQEVIITNTIPVAEKNYFPQLTVLSVANLLGETIWRVHDDCSVSSIFQ</sequence>
<dbReference type="EMBL" id="JACEGQ020000003">
    <property type="protein sequence ID" value="KAH8513946.1"/>
    <property type="molecule type" value="Genomic_DNA"/>
</dbReference>
<dbReference type="PANTHER" id="PTHR10210">
    <property type="entry name" value="RIBOSE-PHOSPHATE DIPHOSPHOKINASE FAMILY MEMBER"/>
    <property type="match status" value="1"/>
</dbReference>
<accession>A0A8T2Z9K2</accession>
<dbReference type="PANTHER" id="PTHR10210:SF41">
    <property type="entry name" value="RIBOSE-PHOSPHATE PYROPHOSPHOKINASE 1, CHLOROPLASTIC"/>
    <property type="match status" value="1"/>
</dbReference>
<evidence type="ECO:0000313" key="13">
    <source>
        <dbReference type="EMBL" id="KAH8513946.1"/>
    </source>
</evidence>